<sequence>MTDKGELNNLTDNRPHQGVVLRTNPLKTTDITSLPEVSDKSGNGTAPLWIALDEIQDPQNLGSIIRLRRTAYFFAVDGIVVCTKNSAPLSGVVSRVSAGALECMDIYSASQLPKLLKNSKANGWQVIGAAGRDAKDASEGNHQSLSSLHTSESLINVNQPRILVLGNEGTGLRRNVQAVCDSFLGIDRLQQDDRPGSVDSLNVGVATGILISHLKTK</sequence>
<dbReference type="InterPro" id="IPR029026">
    <property type="entry name" value="tRNA_m1G_MTases_N"/>
</dbReference>
<dbReference type="Pfam" id="PF00588">
    <property type="entry name" value="SpoU_methylase"/>
    <property type="match status" value="1"/>
</dbReference>
<keyword evidence="3" id="KW-0489">Methyltransferase</keyword>
<evidence type="ECO:0000256" key="4">
    <source>
        <dbReference type="ARBA" id="ARBA00022679"/>
    </source>
</evidence>
<dbReference type="Gene3D" id="3.40.1280.10">
    <property type="match status" value="1"/>
</dbReference>
<dbReference type="InterPro" id="IPR047182">
    <property type="entry name" value="MRM1"/>
</dbReference>
<dbReference type="OrthoDB" id="270651at2759"/>
<dbReference type="SUPFAM" id="SSF75217">
    <property type="entry name" value="alpha/beta knot"/>
    <property type="match status" value="1"/>
</dbReference>
<dbReference type="AlphaFoldDB" id="A0A8H7UE80"/>
<dbReference type="InterPro" id="IPR029028">
    <property type="entry name" value="Alpha/beta_knot_MTases"/>
</dbReference>
<keyword evidence="8" id="KW-1185">Reference proteome</keyword>
<evidence type="ECO:0000313" key="8">
    <source>
        <dbReference type="Proteomes" id="UP000654370"/>
    </source>
</evidence>
<accession>A0A8H7UE80</accession>
<reference evidence="7" key="1">
    <citation type="submission" date="2020-12" db="EMBL/GenBank/DDBJ databases">
        <title>Metabolic potential, ecology and presence of endohyphal bacteria is reflected in genomic diversity of Mucoromycotina.</title>
        <authorList>
            <person name="Muszewska A."/>
            <person name="Okrasinska A."/>
            <person name="Steczkiewicz K."/>
            <person name="Drgas O."/>
            <person name="Orlowska M."/>
            <person name="Perlinska-Lenart U."/>
            <person name="Aleksandrzak-Piekarczyk T."/>
            <person name="Szatraj K."/>
            <person name="Zielenkiewicz U."/>
            <person name="Pilsyk S."/>
            <person name="Malc E."/>
            <person name="Mieczkowski P."/>
            <person name="Kruszewska J.S."/>
            <person name="Biernat P."/>
            <person name="Pawlowska J."/>
        </authorList>
    </citation>
    <scope>NUCLEOTIDE SEQUENCE</scope>
    <source>
        <strain evidence="7">WA0000067209</strain>
    </source>
</reference>
<dbReference type="EMBL" id="JAEPQZ010000010">
    <property type="protein sequence ID" value="KAG2176214.1"/>
    <property type="molecule type" value="Genomic_DNA"/>
</dbReference>
<evidence type="ECO:0000256" key="2">
    <source>
        <dbReference type="ARBA" id="ARBA00022552"/>
    </source>
</evidence>
<keyword evidence="5" id="KW-0949">S-adenosyl-L-methionine</keyword>
<evidence type="ECO:0000256" key="3">
    <source>
        <dbReference type="ARBA" id="ARBA00022603"/>
    </source>
</evidence>
<dbReference type="GO" id="GO:0003723">
    <property type="term" value="F:RNA binding"/>
    <property type="evidence" value="ECO:0007669"/>
    <property type="project" value="InterPro"/>
</dbReference>
<proteinExistence type="inferred from homology"/>
<name>A0A8H7UE80_MORIS</name>
<protein>
    <recommendedName>
        <fullName evidence="6">tRNA/rRNA methyltransferase SpoU type domain-containing protein</fullName>
    </recommendedName>
</protein>
<dbReference type="PANTHER" id="PTHR46103:SF1">
    <property type="entry name" value="RRNA METHYLTRANSFERASE 1, MITOCHONDRIAL"/>
    <property type="match status" value="1"/>
</dbReference>
<evidence type="ECO:0000256" key="5">
    <source>
        <dbReference type="ARBA" id="ARBA00022691"/>
    </source>
</evidence>
<dbReference type="InterPro" id="IPR001537">
    <property type="entry name" value="SpoU_MeTrfase"/>
</dbReference>
<dbReference type="GO" id="GO:0016435">
    <property type="term" value="F:rRNA (guanine) methyltransferase activity"/>
    <property type="evidence" value="ECO:0007669"/>
    <property type="project" value="TreeGrafter"/>
</dbReference>
<dbReference type="CDD" id="cd18105">
    <property type="entry name" value="SpoU-like_MRM1"/>
    <property type="match status" value="1"/>
</dbReference>
<dbReference type="InterPro" id="IPR047261">
    <property type="entry name" value="MRM1_MeTrfase_dom"/>
</dbReference>
<keyword evidence="2" id="KW-0698">rRNA processing</keyword>
<gene>
    <name evidence="7" type="ORF">INT43_005448</name>
</gene>
<dbReference type="Proteomes" id="UP000654370">
    <property type="component" value="Unassembled WGS sequence"/>
</dbReference>
<evidence type="ECO:0000313" key="7">
    <source>
        <dbReference type="EMBL" id="KAG2176214.1"/>
    </source>
</evidence>
<dbReference type="PANTHER" id="PTHR46103">
    <property type="entry name" value="RRNA METHYLTRANSFERASE 1, MITOCHONDRIAL"/>
    <property type="match status" value="1"/>
</dbReference>
<evidence type="ECO:0000259" key="6">
    <source>
        <dbReference type="Pfam" id="PF00588"/>
    </source>
</evidence>
<feature type="domain" description="tRNA/rRNA methyltransferase SpoU type" evidence="6">
    <location>
        <begin position="48"/>
        <end position="211"/>
    </location>
</feature>
<keyword evidence="4" id="KW-0808">Transferase</keyword>
<evidence type="ECO:0000256" key="1">
    <source>
        <dbReference type="ARBA" id="ARBA00007228"/>
    </source>
</evidence>
<organism evidence="7 8">
    <name type="scientific">Mortierella isabellina</name>
    <name type="common">Filamentous fungus</name>
    <name type="synonym">Umbelopsis isabellina</name>
    <dbReference type="NCBI Taxonomy" id="91625"/>
    <lineage>
        <taxon>Eukaryota</taxon>
        <taxon>Fungi</taxon>
        <taxon>Fungi incertae sedis</taxon>
        <taxon>Mucoromycota</taxon>
        <taxon>Mucoromycotina</taxon>
        <taxon>Umbelopsidomycetes</taxon>
        <taxon>Umbelopsidales</taxon>
        <taxon>Umbelopsidaceae</taxon>
        <taxon>Umbelopsis</taxon>
    </lineage>
</organism>
<comment type="caution">
    <text evidence="7">The sequence shown here is derived from an EMBL/GenBank/DDBJ whole genome shotgun (WGS) entry which is preliminary data.</text>
</comment>
<comment type="similarity">
    <text evidence="1">Belongs to the class IV-like SAM-binding methyltransferase superfamily. RNA methyltransferase TrmH family.</text>
</comment>